<dbReference type="OrthoDB" id="2469007at2"/>
<evidence type="ECO:0000256" key="1">
    <source>
        <dbReference type="SAM" id="Phobius"/>
    </source>
</evidence>
<feature type="transmembrane region" description="Helical" evidence="1">
    <location>
        <begin position="12"/>
        <end position="36"/>
    </location>
</feature>
<proteinExistence type="predicted"/>
<dbReference type="AlphaFoldDB" id="A0A4R9K7J4"/>
<keyword evidence="1" id="KW-0812">Transmembrane</keyword>
<gene>
    <name evidence="2" type="ORF">EHQ64_09545</name>
</gene>
<feature type="transmembrane region" description="Helical" evidence="1">
    <location>
        <begin position="85"/>
        <end position="106"/>
    </location>
</feature>
<keyword evidence="3" id="KW-1185">Reference proteome</keyword>
<dbReference type="EMBL" id="RQGF01000025">
    <property type="protein sequence ID" value="TGL61602.1"/>
    <property type="molecule type" value="Genomic_DNA"/>
</dbReference>
<comment type="caution">
    <text evidence="2">The sequence shown here is derived from an EMBL/GenBank/DDBJ whole genome shotgun (WGS) entry which is preliminary data.</text>
</comment>
<dbReference type="RefSeq" id="WP_135649256.1">
    <property type="nucleotide sequence ID" value="NZ_RQGF01000025.1"/>
</dbReference>
<name>A0A4R9K7J4_9LEPT</name>
<evidence type="ECO:0008006" key="4">
    <source>
        <dbReference type="Google" id="ProtNLM"/>
    </source>
</evidence>
<dbReference type="Proteomes" id="UP000297762">
    <property type="component" value="Unassembled WGS sequence"/>
</dbReference>
<keyword evidence="1" id="KW-0472">Membrane</keyword>
<reference evidence="2" key="1">
    <citation type="journal article" date="2019" name="PLoS Negl. Trop. Dis.">
        <title>Revisiting the worldwide diversity of Leptospira species in the environment.</title>
        <authorList>
            <person name="Vincent A.T."/>
            <person name="Schiettekatte O."/>
            <person name="Bourhy P."/>
            <person name="Veyrier F.J."/>
            <person name="Picardeau M."/>
        </authorList>
    </citation>
    <scope>NUCLEOTIDE SEQUENCE [LARGE SCALE GENOMIC DNA]</scope>
    <source>
        <strain evidence="2">201702455</strain>
    </source>
</reference>
<dbReference type="Pfam" id="PF17314">
    <property type="entry name" value="DUF5360"/>
    <property type="match status" value="1"/>
</dbReference>
<organism evidence="2 3">
    <name type="scientific">Leptospira sarikeiensis</name>
    <dbReference type="NCBI Taxonomy" id="2484943"/>
    <lineage>
        <taxon>Bacteria</taxon>
        <taxon>Pseudomonadati</taxon>
        <taxon>Spirochaetota</taxon>
        <taxon>Spirochaetia</taxon>
        <taxon>Leptospirales</taxon>
        <taxon>Leptospiraceae</taxon>
        <taxon>Leptospira</taxon>
    </lineage>
</organism>
<feature type="transmembrane region" description="Helical" evidence="1">
    <location>
        <begin position="56"/>
        <end position="73"/>
    </location>
</feature>
<feature type="transmembrane region" description="Helical" evidence="1">
    <location>
        <begin position="112"/>
        <end position="129"/>
    </location>
</feature>
<dbReference type="InterPro" id="IPR020348">
    <property type="entry name" value="Uncharacterised_YvaD"/>
</dbReference>
<keyword evidence="1" id="KW-1133">Transmembrane helix</keyword>
<evidence type="ECO:0000313" key="3">
    <source>
        <dbReference type="Proteomes" id="UP000297762"/>
    </source>
</evidence>
<accession>A0A4R9K7J4</accession>
<protein>
    <recommendedName>
        <fullName evidence="4">YvaD family protein</fullName>
    </recommendedName>
</protein>
<sequence length="135" mass="15995">MGQNSKVQDYKGLNLLFLITDIGFILYWSITLLHVIPSEYLFKDYENPILQAWNWSFLPLDLFISFTGFYSLFLSKQGNIHWKQFTILSLALTFASGLQAISFWTISFDYNLSWWIPNLYLLIYPLYYIPKLIRA</sequence>
<evidence type="ECO:0000313" key="2">
    <source>
        <dbReference type="EMBL" id="TGL61602.1"/>
    </source>
</evidence>